<proteinExistence type="predicted"/>
<dbReference type="AlphaFoldDB" id="E8R6G5"/>
<dbReference type="EMBL" id="CP002353">
    <property type="protein sequence ID" value="ADV62876.1"/>
    <property type="molecule type" value="Genomic_DNA"/>
</dbReference>
<reference key="1">
    <citation type="submission" date="2010-11" db="EMBL/GenBank/DDBJ databases">
        <title>The complete sequence of chromosome of Isophaera pallida ATCC 43644.</title>
        <authorList>
            <consortium name="US DOE Joint Genome Institute (JGI-PGF)"/>
            <person name="Lucas S."/>
            <person name="Copeland A."/>
            <person name="Lapidus A."/>
            <person name="Bruce D."/>
            <person name="Goodwin L."/>
            <person name="Pitluck S."/>
            <person name="Kyrpides N."/>
            <person name="Mavromatis K."/>
            <person name="Pagani I."/>
            <person name="Ivanova N."/>
            <person name="Saunders E."/>
            <person name="Brettin T."/>
            <person name="Detter J.C."/>
            <person name="Han C."/>
            <person name="Tapia R."/>
            <person name="Land M."/>
            <person name="Hauser L."/>
            <person name="Markowitz V."/>
            <person name="Cheng J.-F."/>
            <person name="Hugenholtz P."/>
            <person name="Woyke T."/>
            <person name="Wu D."/>
            <person name="Eisen J.A."/>
        </authorList>
    </citation>
    <scope>NUCLEOTIDE SEQUENCE</scope>
    <source>
        <strain>ATCC 43644</strain>
    </source>
</reference>
<evidence type="ECO:0000313" key="2">
    <source>
        <dbReference type="Proteomes" id="UP000008631"/>
    </source>
</evidence>
<accession>E8R6G5</accession>
<sequence>MEDEFRRGFNAAAPLREVGGVDPVSQPNNGVRL</sequence>
<dbReference type="InParanoid" id="E8R6G5"/>
<dbReference type="Proteomes" id="UP000008631">
    <property type="component" value="Chromosome"/>
</dbReference>
<gene>
    <name evidence="1" type="ordered locus">Isop_2298</name>
</gene>
<dbReference type="KEGG" id="ipa:Isop_2298"/>
<evidence type="ECO:0000313" key="1">
    <source>
        <dbReference type="EMBL" id="ADV62876.1"/>
    </source>
</evidence>
<organism evidence="1 2">
    <name type="scientific">Isosphaera pallida (strain ATCC 43644 / DSM 9630 / IS1B)</name>
    <dbReference type="NCBI Taxonomy" id="575540"/>
    <lineage>
        <taxon>Bacteria</taxon>
        <taxon>Pseudomonadati</taxon>
        <taxon>Planctomycetota</taxon>
        <taxon>Planctomycetia</taxon>
        <taxon>Isosphaerales</taxon>
        <taxon>Isosphaeraceae</taxon>
        <taxon>Isosphaera</taxon>
    </lineage>
</organism>
<reference evidence="1 2" key="2">
    <citation type="journal article" date="2011" name="Stand. Genomic Sci.">
        <title>Complete genome sequence of Isosphaera pallida type strain (IS1B).</title>
        <authorList>
            <consortium name="US DOE Joint Genome Institute (JGI-PGF)"/>
            <person name="Goker M."/>
            <person name="Cleland D."/>
            <person name="Saunders E."/>
            <person name="Lapidus A."/>
            <person name="Nolan M."/>
            <person name="Lucas S."/>
            <person name="Hammon N."/>
            <person name="Deshpande S."/>
            <person name="Cheng J.F."/>
            <person name="Tapia R."/>
            <person name="Han C."/>
            <person name="Goodwin L."/>
            <person name="Pitluck S."/>
            <person name="Liolios K."/>
            <person name="Pagani I."/>
            <person name="Ivanova N."/>
            <person name="Mavromatis K."/>
            <person name="Pati A."/>
            <person name="Chen A."/>
            <person name="Palaniappan K."/>
            <person name="Land M."/>
            <person name="Hauser L."/>
            <person name="Chang Y.J."/>
            <person name="Jeffries C.D."/>
            <person name="Detter J.C."/>
            <person name="Beck B."/>
            <person name="Woyke T."/>
            <person name="Bristow J."/>
            <person name="Eisen J.A."/>
            <person name="Markowitz V."/>
            <person name="Hugenholtz P."/>
            <person name="Kyrpides N.C."/>
            <person name="Klenk H.P."/>
        </authorList>
    </citation>
    <scope>NUCLEOTIDE SEQUENCE [LARGE SCALE GENOMIC DNA]</scope>
    <source>
        <strain evidence="2">ATCC 43644 / DSM 9630 / IS1B</strain>
    </source>
</reference>
<name>E8R6G5_ISOPI</name>
<keyword evidence="2" id="KW-1185">Reference proteome</keyword>
<protein>
    <submittedName>
        <fullName evidence="1">Uncharacterized protein</fullName>
    </submittedName>
</protein>
<dbReference type="HOGENOM" id="CLU_3382306_0_0_0"/>